<keyword evidence="1" id="KW-0560">Oxidoreductase</keyword>
<evidence type="ECO:0000259" key="4">
    <source>
        <dbReference type="Pfam" id="PF03781"/>
    </source>
</evidence>
<dbReference type="InterPro" id="IPR042095">
    <property type="entry name" value="SUMF_sf"/>
</dbReference>
<dbReference type="InterPro" id="IPR024775">
    <property type="entry name" value="DinB-like"/>
</dbReference>
<gene>
    <name evidence="6" type="primary">egtB</name>
    <name evidence="6" type="ORF">KME65_08960</name>
</gene>
<sequence length="421" mass="48738">MDSNITIKSDRDRIIAEFHRVRDLSETLCLPLQHDDYQIQSIVQTSPPKWHIAHVSWFFEAFVLGHFDPAYEPFDPRYDFIFNSYYYTHGLMHPRPRRGLLSRPTVGEIYQYRAHVNQRMHRLMASAAEEDWPELAFRVILGLNHEEQHQELLLMDVKHNFWSNPLKPSYRDDLGSTVGSTRTARWIEQQEGVYRIGHAANDGFAYDNETPRHEVLLPGFRIADRLVTNGEYREFMEDGGYAEPSLWLSDGWALLQREEWRHPLYWEGEAGEWMQFTLGGLGPLNPHEPVCHLSYYEADAYARWAGKRLPLESELEIVLEQQPLAGNFIDGDQLHPLPAGDSGQWYGDLWNWTASPYAAYPGFRPLAGSMGEYNGKFMSNQMVLKGGCCATPVGHTRASYRNFFYPDERWAFTGLRLAEDA</sequence>
<evidence type="ECO:0000256" key="3">
    <source>
        <dbReference type="ARBA" id="ARBA00037882"/>
    </source>
</evidence>
<evidence type="ECO:0000259" key="5">
    <source>
        <dbReference type="Pfam" id="PF12867"/>
    </source>
</evidence>
<feature type="domain" description="Sulfatase-modifying factor enzyme-like" evidence="4">
    <location>
        <begin position="185"/>
        <end position="336"/>
    </location>
</feature>
<evidence type="ECO:0000256" key="1">
    <source>
        <dbReference type="ARBA" id="ARBA00023002"/>
    </source>
</evidence>
<dbReference type="Pfam" id="PF03781">
    <property type="entry name" value="FGE-sulfatase"/>
    <property type="match status" value="1"/>
</dbReference>
<accession>A0A944M885</accession>
<dbReference type="EMBL" id="JAHHGM010000006">
    <property type="protein sequence ID" value="MBT2989084.1"/>
    <property type="molecule type" value="Genomic_DNA"/>
</dbReference>
<dbReference type="NCBIfam" id="TIGR03440">
    <property type="entry name" value="egtB_TIGR03440"/>
    <property type="match status" value="1"/>
</dbReference>
<dbReference type="GO" id="GO:0052699">
    <property type="term" value="P:ergothioneine biosynthetic process"/>
    <property type="evidence" value="ECO:0007669"/>
    <property type="project" value="InterPro"/>
</dbReference>
<evidence type="ECO:0000313" key="6">
    <source>
        <dbReference type="EMBL" id="MBT2989084.1"/>
    </source>
</evidence>
<comment type="pathway">
    <text evidence="3">Amino-acid biosynthesis; ergothioneine biosynthesis.</text>
</comment>
<organism evidence="6 7">
    <name type="scientific">Candidatus Thiodiazotropha taylori</name>
    <dbReference type="NCBI Taxonomy" id="2792791"/>
    <lineage>
        <taxon>Bacteria</taxon>
        <taxon>Pseudomonadati</taxon>
        <taxon>Pseudomonadota</taxon>
        <taxon>Gammaproteobacteria</taxon>
        <taxon>Chromatiales</taxon>
        <taxon>Sedimenticolaceae</taxon>
        <taxon>Candidatus Thiodiazotropha</taxon>
    </lineage>
</organism>
<dbReference type="Gene3D" id="3.90.1580.10">
    <property type="entry name" value="paralog of FGE (formylglycine-generating enzyme)"/>
    <property type="match status" value="2"/>
</dbReference>
<reference evidence="6 7" key="1">
    <citation type="submission" date="2021-05" db="EMBL/GenBank/DDBJ databases">
        <title>Genetic and Functional Diversity in Clade A Lucinid endosymbionts from the Bahamas.</title>
        <authorList>
            <person name="Giani N.M."/>
            <person name="Engel A.S."/>
            <person name="Campbell B.J."/>
        </authorList>
    </citation>
    <scope>NUCLEOTIDE SEQUENCE [LARGE SCALE GENOMIC DNA]</scope>
    <source>
        <strain evidence="6">LUC16012Gg_MoonRockCtena</strain>
    </source>
</reference>
<dbReference type="Proteomes" id="UP000770889">
    <property type="component" value="Unassembled WGS sequence"/>
</dbReference>
<proteinExistence type="predicted"/>
<dbReference type="SUPFAM" id="SSF56436">
    <property type="entry name" value="C-type lectin-like"/>
    <property type="match status" value="1"/>
</dbReference>
<dbReference type="InterPro" id="IPR051043">
    <property type="entry name" value="Sulfatase_Mod_Factor_Kinase"/>
</dbReference>
<dbReference type="PANTHER" id="PTHR23150:SF36">
    <property type="entry name" value="HERCYNINE OXYGENASE"/>
    <property type="match status" value="1"/>
</dbReference>
<dbReference type="InterPro" id="IPR017806">
    <property type="entry name" value="EgtB"/>
</dbReference>
<dbReference type="PANTHER" id="PTHR23150">
    <property type="entry name" value="SULFATASE MODIFYING FACTOR 1, 2"/>
    <property type="match status" value="1"/>
</dbReference>
<feature type="domain" description="DinB-like" evidence="5">
    <location>
        <begin position="18"/>
        <end position="149"/>
    </location>
</feature>
<protein>
    <submittedName>
        <fullName evidence="6">Ergothioneine biosynthesis protein EgtB</fullName>
    </submittedName>
</protein>
<name>A0A944M885_9GAMM</name>
<evidence type="ECO:0000256" key="2">
    <source>
        <dbReference type="ARBA" id="ARBA00023004"/>
    </source>
</evidence>
<keyword evidence="2" id="KW-0408">Iron</keyword>
<dbReference type="InterPro" id="IPR005532">
    <property type="entry name" value="SUMF_dom"/>
</dbReference>
<dbReference type="AlphaFoldDB" id="A0A944M885"/>
<comment type="caution">
    <text evidence="6">The sequence shown here is derived from an EMBL/GenBank/DDBJ whole genome shotgun (WGS) entry which is preliminary data.</text>
</comment>
<dbReference type="Pfam" id="PF12867">
    <property type="entry name" value="DinB_2"/>
    <property type="match status" value="1"/>
</dbReference>
<evidence type="ECO:0000313" key="7">
    <source>
        <dbReference type="Proteomes" id="UP000770889"/>
    </source>
</evidence>
<dbReference type="InterPro" id="IPR016187">
    <property type="entry name" value="CTDL_fold"/>
</dbReference>